<proteinExistence type="predicted"/>
<keyword evidence="2" id="KW-1185">Reference proteome</keyword>
<evidence type="ECO:0000313" key="1">
    <source>
        <dbReference type="EMBL" id="RSM46643.1"/>
    </source>
</evidence>
<sequence>MDDRILTELPAYRAVLAVDTQGFGNNSDLGQALLSGDILEVLAVAFTRAGLAHVWRNALFPHTTGDGVCIGFEPRHLPAVVTRFFDTLQDVLADRELRRRTPGRHARLRMRAGLHVGPVLAADPQRGSAAAIGSAVVATHRILDAPAVRTLLDRSDPEQTFLSVAFSERVFDDVVATGYARLPSSSLVPSRVRIKEYAASVYLYVPRPSGDLLRHGFGAVHEAGHRK</sequence>
<evidence type="ECO:0008006" key="3">
    <source>
        <dbReference type="Google" id="ProtNLM"/>
    </source>
</evidence>
<dbReference type="InterPro" id="IPR029787">
    <property type="entry name" value="Nucleotide_cyclase"/>
</dbReference>
<protein>
    <recommendedName>
        <fullName evidence="3">Guanylate cyclase domain-containing protein</fullName>
    </recommendedName>
</protein>
<dbReference type="SUPFAM" id="SSF55073">
    <property type="entry name" value="Nucleotide cyclase"/>
    <property type="match status" value="1"/>
</dbReference>
<dbReference type="Proteomes" id="UP000286716">
    <property type="component" value="Unassembled WGS sequence"/>
</dbReference>
<organism evidence="1 2">
    <name type="scientific">Amycolatopsis balhimycina DSM 5908</name>
    <dbReference type="NCBI Taxonomy" id="1081091"/>
    <lineage>
        <taxon>Bacteria</taxon>
        <taxon>Bacillati</taxon>
        <taxon>Actinomycetota</taxon>
        <taxon>Actinomycetes</taxon>
        <taxon>Pseudonocardiales</taxon>
        <taxon>Pseudonocardiaceae</taxon>
        <taxon>Amycolatopsis</taxon>
    </lineage>
</organism>
<dbReference type="AlphaFoldDB" id="A0A428WU84"/>
<dbReference type="RefSeq" id="WP_020645360.1">
    <property type="nucleotide sequence ID" value="NZ_QHHU01000012.1"/>
</dbReference>
<comment type="caution">
    <text evidence="1">The sequence shown here is derived from an EMBL/GenBank/DDBJ whole genome shotgun (WGS) entry which is preliminary data.</text>
</comment>
<accession>A0A428WU84</accession>
<dbReference type="EMBL" id="QHHU01000012">
    <property type="protein sequence ID" value="RSM46643.1"/>
    <property type="molecule type" value="Genomic_DNA"/>
</dbReference>
<dbReference type="OrthoDB" id="3424167at2"/>
<evidence type="ECO:0000313" key="2">
    <source>
        <dbReference type="Proteomes" id="UP000286716"/>
    </source>
</evidence>
<reference evidence="1 2" key="1">
    <citation type="submission" date="2018-05" db="EMBL/GenBank/DDBJ databases">
        <title>Evolution of GPA BGCs.</title>
        <authorList>
            <person name="Waglechner N."/>
            <person name="Wright G.D."/>
        </authorList>
    </citation>
    <scope>NUCLEOTIDE SEQUENCE [LARGE SCALE GENOMIC DNA]</scope>
    <source>
        <strain evidence="1 2">DSM 5908</strain>
    </source>
</reference>
<dbReference type="Gene3D" id="3.30.70.1230">
    <property type="entry name" value="Nucleotide cyclase"/>
    <property type="match status" value="1"/>
</dbReference>
<name>A0A428WU84_AMYBA</name>
<gene>
    <name evidence="1" type="ORF">DMA12_10380</name>
</gene>